<evidence type="ECO:0000259" key="8">
    <source>
        <dbReference type="PROSITE" id="PS51195"/>
    </source>
</evidence>
<dbReference type="SMART" id="SM00490">
    <property type="entry name" value="HELICc"/>
    <property type="match status" value="1"/>
</dbReference>
<dbReference type="PROSITE" id="PS51195">
    <property type="entry name" value="Q_MOTIF"/>
    <property type="match status" value="1"/>
</dbReference>
<sequence length="379" mass="42370">MSDTFTFDRLPSYLAEALTEQGVHQPTDIQSKMIPEALEGQNLIARSQTGTGKTLAFLLPALAKIEKEKKNLQVVVLAPTQELAMQVVEVARSLTKHEAIEIGAFIGGANIKRQVEKLKKQKPQLAIGTPGRLLELIDMKKLKLHEVKVVAVDEADRMMSERPSWEATMQIAKRAGQQTQFLFVSATIPKDFAEQVSDAAPFVVQIEAEGGLLHTDNVDHVYIRVDTRDKIDVARRLIHAEKIERGIVFVNQLDKVAETAEKFSYKGIKSLALSSDQAKQEREHALNSFRKGDTHILVATDVAARGLDVEDVTHIIQLDPPASPDSYLHRAGRTGRMGKDGKVITLIDSRDGYKLEKYKRDLHIELEERFLERGELKAK</sequence>
<evidence type="ECO:0000256" key="2">
    <source>
        <dbReference type="ARBA" id="ARBA00022801"/>
    </source>
</evidence>
<evidence type="ECO:0000256" key="3">
    <source>
        <dbReference type="ARBA" id="ARBA00022806"/>
    </source>
</evidence>
<dbReference type="GO" id="GO:0016787">
    <property type="term" value="F:hydrolase activity"/>
    <property type="evidence" value="ECO:0007669"/>
    <property type="project" value="UniProtKB-KW"/>
</dbReference>
<proteinExistence type="predicted"/>
<dbReference type="PROSITE" id="PS51192">
    <property type="entry name" value="HELICASE_ATP_BIND_1"/>
    <property type="match status" value="1"/>
</dbReference>
<dbReference type="InterPro" id="IPR044742">
    <property type="entry name" value="DEAD/DEAH_RhlB"/>
</dbReference>
<keyword evidence="2 9" id="KW-0378">Hydrolase</keyword>
<dbReference type="InterPro" id="IPR001650">
    <property type="entry name" value="Helicase_C-like"/>
</dbReference>
<dbReference type="InterPro" id="IPR011545">
    <property type="entry name" value="DEAD/DEAH_box_helicase_dom"/>
</dbReference>
<dbReference type="CDD" id="cd00268">
    <property type="entry name" value="DEADc"/>
    <property type="match status" value="1"/>
</dbReference>
<dbReference type="InterPro" id="IPR014014">
    <property type="entry name" value="RNA_helicase_DEAD_Q_motif"/>
</dbReference>
<dbReference type="Gene3D" id="3.40.50.300">
    <property type="entry name" value="P-loop containing nucleotide triphosphate hydrolases"/>
    <property type="match status" value="2"/>
</dbReference>
<evidence type="ECO:0000313" key="10">
    <source>
        <dbReference type="Proteomes" id="UP001589838"/>
    </source>
</evidence>
<name>A0ABV6K8F0_9BACI</name>
<dbReference type="EC" id="3.6.4.-" evidence="9"/>
<dbReference type="InterPro" id="IPR027417">
    <property type="entry name" value="P-loop_NTPase"/>
</dbReference>
<dbReference type="EMBL" id="JBHLUX010000008">
    <property type="protein sequence ID" value="MFC0469583.1"/>
    <property type="molecule type" value="Genomic_DNA"/>
</dbReference>
<evidence type="ECO:0000259" key="6">
    <source>
        <dbReference type="PROSITE" id="PS51192"/>
    </source>
</evidence>
<evidence type="ECO:0000256" key="4">
    <source>
        <dbReference type="ARBA" id="ARBA00022840"/>
    </source>
</evidence>
<comment type="caution">
    <text evidence="9">The sequence shown here is derived from an EMBL/GenBank/DDBJ whole genome shotgun (WGS) entry which is preliminary data.</text>
</comment>
<feature type="domain" description="Helicase ATP-binding" evidence="6">
    <location>
        <begin position="34"/>
        <end position="206"/>
    </location>
</feature>
<evidence type="ECO:0000256" key="1">
    <source>
        <dbReference type="ARBA" id="ARBA00022741"/>
    </source>
</evidence>
<dbReference type="SUPFAM" id="SSF52540">
    <property type="entry name" value="P-loop containing nucleoside triphosphate hydrolases"/>
    <property type="match status" value="1"/>
</dbReference>
<protein>
    <submittedName>
        <fullName evidence="9">DEAD/DEAH box helicase</fullName>
        <ecNumber evidence="9">3.6.4.-</ecNumber>
    </submittedName>
</protein>
<dbReference type="CDD" id="cd18787">
    <property type="entry name" value="SF2_C_DEAD"/>
    <property type="match status" value="1"/>
</dbReference>
<evidence type="ECO:0000313" key="9">
    <source>
        <dbReference type="EMBL" id="MFC0469583.1"/>
    </source>
</evidence>
<dbReference type="InterPro" id="IPR050547">
    <property type="entry name" value="DEAD_box_RNA_helicases"/>
</dbReference>
<dbReference type="PROSITE" id="PS51194">
    <property type="entry name" value="HELICASE_CTER"/>
    <property type="match status" value="1"/>
</dbReference>
<dbReference type="Proteomes" id="UP001589838">
    <property type="component" value="Unassembled WGS sequence"/>
</dbReference>
<dbReference type="InterPro" id="IPR014001">
    <property type="entry name" value="Helicase_ATP-bd"/>
</dbReference>
<evidence type="ECO:0000256" key="5">
    <source>
        <dbReference type="PROSITE-ProRule" id="PRU00552"/>
    </source>
</evidence>
<gene>
    <name evidence="9" type="ORF">ACFFHM_03335</name>
</gene>
<feature type="domain" description="DEAD-box RNA helicase Q" evidence="8">
    <location>
        <begin position="3"/>
        <end position="31"/>
    </location>
</feature>
<dbReference type="Pfam" id="PF00271">
    <property type="entry name" value="Helicase_C"/>
    <property type="match status" value="1"/>
</dbReference>
<reference evidence="9 10" key="1">
    <citation type="submission" date="2024-09" db="EMBL/GenBank/DDBJ databases">
        <authorList>
            <person name="Sun Q."/>
            <person name="Mori K."/>
        </authorList>
    </citation>
    <scope>NUCLEOTIDE SEQUENCE [LARGE SCALE GENOMIC DNA]</scope>
    <source>
        <strain evidence="9 10">NCAIM B.02610</strain>
    </source>
</reference>
<keyword evidence="1" id="KW-0547">Nucleotide-binding</keyword>
<keyword evidence="4" id="KW-0067">ATP-binding</keyword>
<feature type="domain" description="Helicase C-terminal" evidence="7">
    <location>
        <begin position="217"/>
        <end position="379"/>
    </location>
</feature>
<dbReference type="RefSeq" id="WP_335962261.1">
    <property type="nucleotide sequence ID" value="NZ_JAXBLX010000026.1"/>
</dbReference>
<accession>A0ABV6K8F0</accession>
<dbReference type="SMART" id="SM00487">
    <property type="entry name" value="DEXDc"/>
    <property type="match status" value="1"/>
</dbReference>
<dbReference type="GO" id="GO:0004386">
    <property type="term" value="F:helicase activity"/>
    <property type="evidence" value="ECO:0007669"/>
    <property type="project" value="UniProtKB-KW"/>
</dbReference>
<dbReference type="PANTHER" id="PTHR47963:SF7">
    <property type="entry name" value="ATP-DEPENDENT RNA HELICASE YFML-RELATED"/>
    <property type="match status" value="1"/>
</dbReference>
<evidence type="ECO:0000259" key="7">
    <source>
        <dbReference type="PROSITE" id="PS51194"/>
    </source>
</evidence>
<keyword evidence="10" id="KW-1185">Reference proteome</keyword>
<dbReference type="PANTHER" id="PTHR47963">
    <property type="entry name" value="DEAD-BOX ATP-DEPENDENT RNA HELICASE 47, MITOCHONDRIAL"/>
    <property type="match status" value="1"/>
</dbReference>
<keyword evidence="3 9" id="KW-0347">Helicase</keyword>
<organism evidence="9 10">
    <name type="scientific">Halalkalibacter kiskunsagensis</name>
    <dbReference type="NCBI Taxonomy" id="1548599"/>
    <lineage>
        <taxon>Bacteria</taxon>
        <taxon>Bacillati</taxon>
        <taxon>Bacillota</taxon>
        <taxon>Bacilli</taxon>
        <taxon>Bacillales</taxon>
        <taxon>Bacillaceae</taxon>
        <taxon>Halalkalibacter</taxon>
    </lineage>
</organism>
<feature type="short sequence motif" description="Q motif" evidence="5">
    <location>
        <begin position="3"/>
        <end position="31"/>
    </location>
</feature>
<dbReference type="Pfam" id="PF00270">
    <property type="entry name" value="DEAD"/>
    <property type="match status" value="1"/>
</dbReference>